<evidence type="ECO:0000256" key="4">
    <source>
        <dbReference type="ARBA" id="ARBA00022496"/>
    </source>
</evidence>
<dbReference type="Pfam" id="PF00593">
    <property type="entry name" value="TonB_dep_Rec_b-barrel"/>
    <property type="match status" value="1"/>
</dbReference>
<keyword evidence="7" id="KW-0406">Ion transport</keyword>
<dbReference type="InterPro" id="IPR012910">
    <property type="entry name" value="Plug_dom"/>
</dbReference>
<dbReference type="GO" id="GO:0006826">
    <property type="term" value="P:iron ion transport"/>
    <property type="evidence" value="ECO:0007669"/>
    <property type="project" value="UniProtKB-KW"/>
</dbReference>
<dbReference type="RefSeq" id="WP_046998388.1">
    <property type="nucleotide sequence ID" value="NZ_JAIW01000047.1"/>
</dbReference>
<gene>
    <name evidence="16" type="ORF">AF80_06940</name>
</gene>
<dbReference type="CDD" id="cd01347">
    <property type="entry name" value="ligand_gated_channel"/>
    <property type="match status" value="1"/>
</dbReference>
<keyword evidence="4" id="KW-0410">Iron transport</keyword>
<dbReference type="Proteomes" id="UP000035154">
    <property type="component" value="Unassembled WGS sequence"/>
</dbReference>
<dbReference type="PROSITE" id="PS52016">
    <property type="entry name" value="TONB_DEPENDENT_REC_3"/>
    <property type="match status" value="1"/>
</dbReference>
<keyword evidence="6" id="KW-0408">Iron</keyword>
<evidence type="ECO:0000256" key="3">
    <source>
        <dbReference type="ARBA" id="ARBA00022452"/>
    </source>
</evidence>
<evidence type="ECO:0000256" key="11">
    <source>
        <dbReference type="PROSITE-ProRule" id="PRU01360"/>
    </source>
</evidence>
<feature type="domain" description="TonB-dependent receptor-like beta-barrel" evidence="14">
    <location>
        <begin position="239"/>
        <end position="662"/>
    </location>
</feature>
<accession>A0A0G9KRW5</accession>
<reference evidence="16 17" key="1">
    <citation type="submission" date="2014-01" db="EMBL/GenBank/DDBJ databases">
        <title>Development of a Comparative Genomic Fingerprinting Assay for High Resolution Genotyping of Arcobacter butzleri.</title>
        <authorList>
            <person name="Webb A.L."/>
            <person name="Inglis G.D."/>
            <person name="Kruczkiewicz P."/>
            <person name="Selinger L.B."/>
            <person name="Taboada E.N."/>
        </authorList>
    </citation>
    <scope>NUCLEOTIDE SEQUENCE [LARGE SCALE GENOMIC DNA]</scope>
    <source>
        <strain evidence="16 17">L355</strain>
    </source>
</reference>
<feature type="signal peptide" evidence="13">
    <location>
        <begin position="1"/>
        <end position="20"/>
    </location>
</feature>
<evidence type="ECO:0000256" key="1">
    <source>
        <dbReference type="ARBA" id="ARBA00004571"/>
    </source>
</evidence>
<name>A0A0G9KRW5_9BACT</name>
<dbReference type="GO" id="GO:0009279">
    <property type="term" value="C:cell outer membrane"/>
    <property type="evidence" value="ECO:0007669"/>
    <property type="project" value="UniProtKB-SubCell"/>
</dbReference>
<comment type="subcellular location">
    <subcellularLocation>
        <location evidence="1 11">Cell outer membrane</location>
        <topology evidence="1 11">Multi-pass membrane protein</topology>
    </subcellularLocation>
</comment>
<keyword evidence="13" id="KW-0732">Signal</keyword>
<evidence type="ECO:0000259" key="15">
    <source>
        <dbReference type="Pfam" id="PF07715"/>
    </source>
</evidence>
<evidence type="ECO:0000259" key="14">
    <source>
        <dbReference type="Pfam" id="PF00593"/>
    </source>
</evidence>
<evidence type="ECO:0000256" key="6">
    <source>
        <dbReference type="ARBA" id="ARBA00023004"/>
    </source>
</evidence>
<dbReference type="InterPro" id="IPR000531">
    <property type="entry name" value="Beta-barrel_TonB"/>
</dbReference>
<evidence type="ECO:0000313" key="17">
    <source>
        <dbReference type="Proteomes" id="UP000035154"/>
    </source>
</evidence>
<keyword evidence="3 11" id="KW-1134">Transmembrane beta strand</keyword>
<dbReference type="Pfam" id="PF07715">
    <property type="entry name" value="Plug"/>
    <property type="match status" value="1"/>
</dbReference>
<dbReference type="EMBL" id="JAIW01000047">
    <property type="protein sequence ID" value="KLE09332.1"/>
    <property type="molecule type" value="Genomic_DNA"/>
</dbReference>
<keyword evidence="10 11" id="KW-0998">Cell outer membrane</keyword>
<feature type="domain" description="TonB-dependent receptor plug" evidence="15">
    <location>
        <begin position="40"/>
        <end position="145"/>
    </location>
</feature>
<dbReference type="PANTHER" id="PTHR32552:SF81">
    <property type="entry name" value="TONB-DEPENDENT OUTER MEMBRANE RECEPTOR"/>
    <property type="match status" value="1"/>
</dbReference>
<keyword evidence="8 12" id="KW-0798">TonB box</keyword>
<comment type="similarity">
    <text evidence="11 12">Belongs to the TonB-dependent receptor family.</text>
</comment>
<protein>
    <submittedName>
        <fullName evidence="16">TonB-denpendent receptor</fullName>
    </submittedName>
</protein>
<evidence type="ECO:0000256" key="2">
    <source>
        <dbReference type="ARBA" id="ARBA00022448"/>
    </source>
</evidence>
<evidence type="ECO:0000313" key="16">
    <source>
        <dbReference type="EMBL" id="KLE09332.1"/>
    </source>
</evidence>
<evidence type="ECO:0000256" key="8">
    <source>
        <dbReference type="ARBA" id="ARBA00023077"/>
    </source>
</evidence>
<keyword evidence="16" id="KW-0675">Receptor</keyword>
<keyword evidence="2 11" id="KW-0813">Transport</keyword>
<dbReference type="PANTHER" id="PTHR32552">
    <property type="entry name" value="FERRICHROME IRON RECEPTOR-RELATED"/>
    <property type="match status" value="1"/>
</dbReference>
<evidence type="ECO:0000256" key="10">
    <source>
        <dbReference type="ARBA" id="ARBA00023237"/>
    </source>
</evidence>
<evidence type="ECO:0000256" key="13">
    <source>
        <dbReference type="SAM" id="SignalP"/>
    </source>
</evidence>
<evidence type="ECO:0000256" key="9">
    <source>
        <dbReference type="ARBA" id="ARBA00023136"/>
    </source>
</evidence>
<sequence length="696" mass="77857">MLKKKNIILFSLFVSSLLFANETTKLEEITVSANKMEENIQDVPQSITVIDEETIEQKGIKNIQDIAKQVPNLNISGNSGMGSNASFRGLNASMFTNNNPVVIYIDGVPYYDRFDFNPSLANVEQIEVLRGPQGTLYGKDAIGAVINIVTKTPTNEWHGSIGAEYGNDNTFNTKLNTNGAIINNKLFAGINNTYYHTDNWIENHYTGMDKDANKENDRKTSGFLLYKPTDELSAKLTVANNFEKQHWLSGTTTTDTTKPLDSFKRDDAKNVNFDVPTYTRIKVNSQALNLSYELEKVKFDSTTTHKKADIDGDYDSDYTSGTPADGLSQYNYTDLETYTQEFKLSSKNQNIKWVTGLYFDKEDRQQGPYGQDMIYMGGVYSANANSDANSKTYAAFGQVMIPFLEDFELTLGGRYQKIKKDINGIATTTWNGFPMGANGTFGEWDKTWNEFLPKAALSYKINDNLTTYVSVSKGYMPGGFNYFPNDLNNKNANSFEPQTSINYEVGAKYIGDSFALNTAIFRMDIKDVHIYRTDGVMFSTSNADKGHSQGIEFDGTYFLTDDWSISGAVGLIEAKYDDYDDGNRKYDDERIENTPRYTANLGIQYLPSSGLYGRVDLNALGKNSFLNGAEASVVETDGAVTANAKIGYKFKDWDIYSYITNITDEDYITSYMAKSGLAIAGFNDPRRFGIGAIYKF</sequence>
<comment type="caution">
    <text evidence="16">The sequence shown here is derived from an EMBL/GenBank/DDBJ whole genome shotgun (WGS) entry which is preliminary data.</text>
</comment>
<evidence type="ECO:0000256" key="5">
    <source>
        <dbReference type="ARBA" id="ARBA00022692"/>
    </source>
</evidence>
<proteinExistence type="inferred from homology"/>
<keyword evidence="5 11" id="KW-0812">Transmembrane</keyword>
<dbReference type="InterPro" id="IPR036942">
    <property type="entry name" value="Beta-barrel_TonB_sf"/>
</dbReference>
<keyword evidence="9 11" id="KW-0472">Membrane</keyword>
<dbReference type="AlphaFoldDB" id="A0A0G9KRW5"/>
<dbReference type="InterPro" id="IPR039426">
    <property type="entry name" value="TonB-dep_rcpt-like"/>
</dbReference>
<evidence type="ECO:0000256" key="7">
    <source>
        <dbReference type="ARBA" id="ARBA00023065"/>
    </source>
</evidence>
<dbReference type="PATRIC" id="fig|1447263.3.peg.1358"/>
<feature type="chain" id="PRO_5002578176" evidence="13">
    <location>
        <begin position="21"/>
        <end position="696"/>
    </location>
</feature>
<dbReference type="Gene3D" id="2.40.170.20">
    <property type="entry name" value="TonB-dependent receptor, beta-barrel domain"/>
    <property type="match status" value="1"/>
</dbReference>
<organism evidence="16 17">
    <name type="scientific">Aliarcobacter butzleri L355</name>
    <dbReference type="NCBI Taxonomy" id="1447263"/>
    <lineage>
        <taxon>Bacteria</taxon>
        <taxon>Pseudomonadati</taxon>
        <taxon>Campylobacterota</taxon>
        <taxon>Epsilonproteobacteria</taxon>
        <taxon>Campylobacterales</taxon>
        <taxon>Arcobacteraceae</taxon>
        <taxon>Aliarcobacter</taxon>
    </lineage>
</organism>
<dbReference type="SUPFAM" id="SSF56935">
    <property type="entry name" value="Porins"/>
    <property type="match status" value="1"/>
</dbReference>
<evidence type="ECO:0000256" key="12">
    <source>
        <dbReference type="RuleBase" id="RU003357"/>
    </source>
</evidence>